<keyword evidence="1" id="KW-0812">Transmembrane</keyword>
<gene>
    <name evidence="2" type="ORF">LFA_1056</name>
</gene>
<accession>A0A098G4T1</accession>
<evidence type="ECO:0000313" key="2">
    <source>
        <dbReference type="EMBL" id="CEG56495.1"/>
    </source>
</evidence>
<dbReference type="Proteomes" id="UP000032430">
    <property type="component" value="Chromosome I"/>
</dbReference>
<evidence type="ECO:0000313" key="3">
    <source>
        <dbReference type="Proteomes" id="UP000032430"/>
    </source>
</evidence>
<dbReference type="KEGG" id="lfa:LFA_1056"/>
<evidence type="ECO:0000256" key="1">
    <source>
        <dbReference type="SAM" id="Phobius"/>
    </source>
</evidence>
<organism evidence="2 3">
    <name type="scientific">Legionella fallonii LLAP-10</name>
    <dbReference type="NCBI Taxonomy" id="1212491"/>
    <lineage>
        <taxon>Bacteria</taxon>
        <taxon>Pseudomonadati</taxon>
        <taxon>Pseudomonadota</taxon>
        <taxon>Gammaproteobacteria</taxon>
        <taxon>Legionellales</taxon>
        <taxon>Legionellaceae</taxon>
        <taxon>Legionella</taxon>
    </lineage>
</organism>
<keyword evidence="1" id="KW-1133">Transmembrane helix</keyword>
<dbReference type="EMBL" id="LN614827">
    <property type="protein sequence ID" value="CEG56495.1"/>
    <property type="molecule type" value="Genomic_DNA"/>
</dbReference>
<dbReference type="HOGENOM" id="CLU_2423299_0_0_6"/>
<reference evidence="3" key="1">
    <citation type="submission" date="2014-09" db="EMBL/GenBank/DDBJ databases">
        <authorList>
            <person name="Gomez-Valero L."/>
        </authorList>
    </citation>
    <scope>NUCLEOTIDE SEQUENCE [LARGE SCALE GENOMIC DNA]</scope>
    <source>
        <strain evidence="3">ATCC700992</strain>
    </source>
</reference>
<dbReference type="AlphaFoldDB" id="A0A098G4T1"/>
<protein>
    <submittedName>
        <fullName evidence="2">Uncharacterized protein</fullName>
    </submittedName>
</protein>
<feature type="transmembrane region" description="Helical" evidence="1">
    <location>
        <begin position="30"/>
        <end position="51"/>
    </location>
</feature>
<keyword evidence="1" id="KW-0472">Membrane</keyword>
<name>A0A098G4T1_9GAMM</name>
<feature type="transmembrane region" description="Helical" evidence="1">
    <location>
        <begin position="71"/>
        <end position="89"/>
    </location>
</feature>
<sequence>MEEQRGNSKSYWPLDEVLGKRMSHLLTLRIAVGNYLFIILTLVVIFVQHVLHIFLGVPYKLSLLVLFHKGLNLINSWFYLNSFLMKLLFNR</sequence>
<proteinExistence type="predicted"/>
<keyword evidence="3" id="KW-1185">Reference proteome</keyword>